<dbReference type="Pfam" id="PF00003">
    <property type="entry name" value="7tm_3"/>
    <property type="match status" value="1"/>
</dbReference>
<evidence type="ECO:0000256" key="4">
    <source>
        <dbReference type="ARBA" id="ARBA00023136"/>
    </source>
</evidence>
<feature type="transmembrane region" description="Helical" evidence="5">
    <location>
        <begin position="327"/>
        <end position="350"/>
    </location>
</feature>
<name>A0A1Y1WZN7_9FUNG</name>
<evidence type="ECO:0000256" key="1">
    <source>
        <dbReference type="ARBA" id="ARBA00004141"/>
    </source>
</evidence>
<evidence type="ECO:0000256" key="2">
    <source>
        <dbReference type="ARBA" id="ARBA00022692"/>
    </source>
</evidence>
<evidence type="ECO:0000259" key="6">
    <source>
        <dbReference type="Pfam" id="PF00003"/>
    </source>
</evidence>
<accession>A0A1Y1WZN7</accession>
<reference evidence="7 8" key="2">
    <citation type="submission" date="2016-08" db="EMBL/GenBank/DDBJ databases">
        <title>Pervasive Adenine N6-methylation of Active Genes in Fungi.</title>
        <authorList>
            <consortium name="DOE Joint Genome Institute"/>
            <person name="Mondo S.J."/>
            <person name="Dannebaum R.O."/>
            <person name="Kuo R.C."/>
            <person name="Labutti K."/>
            <person name="Haridas S."/>
            <person name="Kuo A."/>
            <person name="Salamov A."/>
            <person name="Ahrendt S.R."/>
            <person name="Lipzen A."/>
            <person name="Sullivan W."/>
            <person name="Andreopoulos W.B."/>
            <person name="Clum A."/>
            <person name="Lindquist E."/>
            <person name="Daum C."/>
            <person name="Ramamoorthy G.K."/>
            <person name="Gryganskyi A."/>
            <person name="Culley D."/>
            <person name="Magnuson J.K."/>
            <person name="James T.Y."/>
            <person name="O'Malley M.A."/>
            <person name="Stajich J.E."/>
            <person name="Spatafora J.W."/>
            <person name="Visel A."/>
            <person name="Grigoriev I.V."/>
        </authorList>
    </citation>
    <scope>NUCLEOTIDE SEQUENCE [LARGE SCALE GENOMIC DNA]</scope>
    <source>
        <strain evidence="7 8">S4</strain>
    </source>
</reference>
<feature type="transmembrane region" description="Helical" evidence="5">
    <location>
        <begin position="173"/>
        <end position="197"/>
    </location>
</feature>
<organism evidence="7 8">
    <name type="scientific">Anaeromyces robustus</name>
    <dbReference type="NCBI Taxonomy" id="1754192"/>
    <lineage>
        <taxon>Eukaryota</taxon>
        <taxon>Fungi</taxon>
        <taxon>Fungi incertae sedis</taxon>
        <taxon>Chytridiomycota</taxon>
        <taxon>Chytridiomycota incertae sedis</taxon>
        <taxon>Neocallimastigomycetes</taxon>
        <taxon>Neocallimastigales</taxon>
        <taxon>Neocallimastigaceae</taxon>
        <taxon>Anaeromyces</taxon>
    </lineage>
</organism>
<feature type="transmembrane region" description="Helical" evidence="5">
    <location>
        <begin position="104"/>
        <end position="126"/>
    </location>
</feature>
<keyword evidence="8" id="KW-1185">Reference proteome</keyword>
<dbReference type="GO" id="GO:0016020">
    <property type="term" value="C:membrane"/>
    <property type="evidence" value="ECO:0007669"/>
    <property type="project" value="UniProtKB-SubCell"/>
</dbReference>
<evidence type="ECO:0000313" key="8">
    <source>
        <dbReference type="Proteomes" id="UP000193944"/>
    </source>
</evidence>
<evidence type="ECO:0000313" key="7">
    <source>
        <dbReference type="EMBL" id="ORX78902.1"/>
    </source>
</evidence>
<evidence type="ECO:0000256" key="5">
    <source>
        <dbReference type="SAM" id="Phobius"/>
    </source>
</evidence>
<keyword evidence="4 5" id="KW-0472">Membrane</keyword>
<feature type="domain" description="G-protein coupled receptors family 3 profile" evidence="6">
    <location>
        <begin position="103"/>
        <end position="338"/>
    </location>
</feature>
<protein>
    <recommendedName>
        <fullName evidence="6">G-protein coupled receptors family 3 profile domain-containing protein</fullName>
    </recommendedName>
</protein>
<dbReference type="GO" id="GO:0004930">
    <property type="term" value="F:G protein-coupled receptor activity"/>
    <property type="evidence" value="ECO:0007669"/>
    <property type="project" value="InterPro"/>
</dbReference>
<comment type="subcellular location">
    <subcellularLocation>
        <location evidence="1">Membrane</location>
        <topology evidence="1">Multi-pass membrane protein</topology>
    </subcellularLocation>
</comment>
<feature type="transmembrane region" description="Helical" evidence="5">
    <location>
        <begin position="209"/>
        <end position="232"/>
    </location>
</feature>
<proteinExistence type="predicted"/>
<dbReference type="AlphaFoldDB" id="A0A1Y1WZN7"/>
<keyword evidence="2 5" id="KW-0812">Transmembrane</keyword>
<dbReference type="InterPro" id="IPR017978">
    <property type="entry name" value="GPCR_3_C"/>
</dbReference>
<feature type="transmembrane region" description="Helical" evidence="5">
    <location>
        <begin position="142"/>
        <end position="161"/>
    </location>
</feature>
<sequence>MKFFINLFHYKFILKDDNSGTTSIHELLYSYRKSKDLDYPDIKSQEAYNAMEIERKDYLEYSEKLRKYIFEYLNEDITTDELLERLNNLVLIHKTTLDTKETSYGLVLFIIVLILSLIIVGSSIFLNIEKFKPYFKFLPMDFWYVILLGLLCILSTNFVDYGEIHPYKCRIKLFLYSIGFTLNFVPFLFKLIINFPLKNKISFWISYNRYIFLLAFVSLDILINLINLSTIYNIEPIQSENGEIYEKCEMNSFLSHFIFYSIVIYKVIIFLGIGFFSFIEWNVKETIIDIHISNTAVYIDIFLFVLIIILNYIKFKSYILYSIINKIVIISFVLTNYIAFFGIRIVFGIIEKNINIPLNKIQQPKESSSIASSQKLAR</sequence>
<feature type="transmembrane region" description="Helical" evidence="5">
    <location>
        <begin position="296"/>
        <end position="315"/>
    </location>
</feature>
<gene>
    <name evidence="7" type="ORF">BCR32DRAFT_301337</name>
</gene>
<comment type="caution">
    <text evidence="7">The sequence shown here is derived from an EMBL/GenBank/DDBJ whole genome shotgun (WGS) entry which is preliminary data.</text>
</comment>
<dbReference type="Proteomes" id="UP000193944">
    <property type="component" value="Unassembled WGS sequence"/>
</dbReference>
<keyword evidence="3 5" id="KW-1133">Transmembrane helix</keyword>
<dbReference type="EMBL" id="MCFG01000194">
    <property type="protein sequence ID" value="ORX78902.1"/>
    <property type="molecule type" value="Genomic_DNA"/>
</dbReference>
<reference evidence="7 8" key="1">
    <citation type="submission" date="2016-08" db="EMBL/GenBank/DDBJ databases">
        <title>A Parts List for Fungal Cellulosomes Revealed by Comparative Genomics.</title>
        <authorList>
            <consortium name="DOE Joint Genome Institute"/>
            <person name="Haitjema C.H."/>
            <person name="Gilmore S.P."/>
            <person name="Henske J.K."/>
            <person name="Solomon K.V."/>
            <person name="De Groot R."/>
            <person name="Kuo A."/>
            <person name="Mondo S.J."/>
            <person name="Salamov A.A."/>
            <person name="Labutti K."/>
            <person name="Zhao Z."/>
            <person name="Chiniquy J."/>
            <person name="Barry K."/>
            <person name="Brewer H.M."/>
            <person name="Purvine S.O."/>
            <person name="Wright A.T."/>
            <person name="Boxma B."/>
            <person name="Van Alen T."/>
            <person name="Hackstein J.H."/>
            <person name="Baker S.E."/>
            <person name="Grigoriev I.V."/>
            <person name="O'Malley M.A."/>
        </authorList>
    </citation>
    <scope>NUCLEOTIDE SEQUENCE [LARGE SCALE GENOMIC DNA]</scope>
    <source>
        <strain evidence="7 8">S4</strain>
    </source>
</reference>
<evidence type="ECO:0000256" key="3">
    <source>
        <dbReference type="ARBA" id="ARBA00022989"/>
    </source>
</evidence>
<feature type="transmembrane region" description="Helical" evidence="5">
    <location>
        <begin position="253"/>
        <end position="276"/>
    </location>
</feature>